<evidence type="ECO:0000313" key="2">
    <source>
        <dbReference type="Proteomes" id="UP000826212"/>
    </source>
</evidence>
<name>A0AC61NFP0_9BACT</name>
<evidence type="ECO:0000313" key="1">
    <source>
        <dbReference type="EMBL" id="QZE13020.1"/>
    </source>
</evidence>
<proteinExistence type="predicted"/>
<dbReference type="EMBL" id="CP081303">
    <property type="protein sequence ID" value="QZE13020.1"/>
    <property type="molecule type" value="Genomic_DNA"/>
</dbReference>
<reference evidence="1" key="1">
    <citation type="submission" date="2021-08" db="EMBL/GenBank/DDBJ databases">
        <title>Novel anaerobic bacterium isolated from sea squirt in East Sea, Republic of Korea.</title>
        <authorList>
            <person name="Nguyen T.H."/>
            <person name="Li Z."/>
            <person name="Lee Y.-J."/>
            <person name="Ko J."/>
            <person name="Kim S.-G."/>
        </authorList>
    </citation>
    <scope>NUCLEOTIDE SEQUENCE</scope>
    <source>
        <strain evidence="1">KCTC 25031</strain>
    </source>
</reference>
<accession>A0AC61NFP0</accession>
<keyword evidence="2" id="KW-1185">Reference proteome</keyword>
<dbReference type="Proteomes" id="UP000826212">
    <property type="component" value="Chromosome"/>
</dbReference>
<gene>
    <name evidence="1" type="ORF">K4L44_10510</name>
</gene>
<protein>
    <submittedName>
        <fullName evidence="1">AAA family ATPase</fullName>
    </submittedName>
</protein>
<organism evidence="1 2">
    <name type="scientific">Halosquirtibacter laminarini</name>
    <dbReference type="NCBI Taxonomy" id="3374600"/>
    <lineage>
        <taxon>Bacteria</taxon>
        <taxon>Pseudomonadati</taxon>
        <taxon>Bacteroidota</taxon>
        <taxon>Bacteroidia</taxon>
        <taxon>Marinilabiliales</taxon>
        <taxon>Prolixibacteraceae</taxon>
        <taxon>Halosquirtibacter</taxon>
    </lineage>
</organism>
<sequence length="732" mass="83795">MNIDPEQQSNYNEELSYAKDFVSKSSWHIFLTGKAGTGKTTFLHTLSSITTKKAIVVAPTGIAAINAGGQTIHSFFQIPFGPLLTKSAGALKSSLTEQKIRKNKIKLFRAMELLVIDEISMVRADVLDAIDEILRKYRRNSKPFGGVQLLLIGDIQQLPPVITNEDWSILKNFYPSLFFFNSFAFRGCRYIRIELKKIYRQDDPVFIQILNEVRDGYISSNTKVLLNQRYVPDFDPDKSEHYIRLSTHNASVKAINDKKISLLKGKLFTYKADIEGDFPKQNYPTDGELELKIGAQVMFIRNDSSTQKRFYNGKIGEVTFLNNKKIHVKCEDLEEVIVVPKEQWEEVKYELDKKSGSLKTKIVGVFTQFPLKLAWAITIHKSQGLTFSKAIIDTNRAFDHGQTYVALSRCRSLEGLVLTQPFNEYSVICNETVRLFHRISSDVEPNPELLDKAHKEFQVSLLNDIFGVESLKLLVFSATNLLQKQTRWEGSLYDVLEEILMEIIEPMNEISERFVKQISALIYGNKRKELSQRLQDGANYYLDKLCTAFVKKLTNAIFESDNTELRVEWTDLNESFFRVIQAKTKCFQALQNATPVDNLKPLISKLEGRLLVKPQKFELKGVVSTNPSLFARIKLWREEQADNESRPVSSILHFNIMKTIADYAPVTMSQLKAIQGVGDSVVTQYGRAILEQVREWKVNPEKKEDPLKKLNKSTGLNLTEQLFEIFRKEKES</sequence>